<dbReference type="Proteomes" id="UP000190274">
    <property type="component" value="Chromosome C"/>
</dbReference>
<evidence type="ECO:0000256" key="2">
    <source>
        <dbReference type="ARBA" id="ARBA00009530"/>
    </source>
</evidence>
<dbReference type="PROSITE" id="PS01309">
    <property type="entry name" value="UPF0057"/>
    <property type="match status" value="1"/>
</dbReference>
<evidence type="ECO:0000256" key="7">
    <source>
        <dbReference type="SAM" id="Phobius"/>
    </source>
</evidence>
<evidence type="ECO:0000256" key="1">
    <source>
        <dbReference type="ARBA" id="ARBA00004370"/>
    </source>
</evidence>
<keyword evidence="9" id="KW-1185">Reference proteome</keyword>
<accession>A0A1G4IZ37</accession>
<dbReference type="GO" id="GO:0016020">
    <property type="term" value="C:membrane"/>
    <property type="evidence" value="ECO:0007669"/>
    <property type="project" value="UniProtKB-SubCell"/>
</dbReference>
<sequence>MCCYCVCCTVSDLILYVVAFFLPPVGVLLRSGCCSSDLLLNILLTMLGVIPGMIHAFYYITVTSPLRREETRYYYQSGWEDGHRNGSRGSRSCHHGRRSEPVVREQPSPVTPLLSNPGKDSPPPYTETV</sequence>
<evidence type="ECO:0000256" key="5">
    <source>
        <dbReference type="ARBA" id="ARBA00023136"/>
    </source>
</evidence>
<comment type="similarity">
    <text evidence="2">Belongs to the UPF0057 (PMP3) family.</text>
</comment>
<keyword evidence="4 7" id="KW-1133">Transmembrane helix</keyword>
<evidence type="ECO:0000256" key="6">
    <source>
        <dbReference type="SAM" id="MobiDB-lite"/>
    </source>
</evidence>
<gene>
    <name evidence="8" type="ORF">LADA_0C04016G</name>
</gene>
<feature type="compositionally biased region" description="Pro residues" evidence="6">
    <location>
        <begin position="120"/>
        <end position="129"/>
    </location>
</feature>
<feature type="region of interest" description="Disordered" evidence="6">
    <location>
        <begin position="78"/>
        <end position="129"/>
    </location>
</feature>
<dbReference type="PANTHER" id="PTHR21659">
    <property type="entry name" value="HYDROPHOBIC PROTEIN RCI2 LOW TEMPERATURE AND SALT RESPONSIVE PROTEIN LTI6 -RELATED"/>
    <property type="match status" value="1"/>
</dbReference>
<dbReference type="PANTHER" id="PTHR21659:SF114">
    <property type="entry name" value="PROTEIN SNA4"/>
    <property type="match status" value="1"/>
</dbReference>
<evidence type="ECO:0000256" key="4">
    <source>
        <dbReference type="ARBA" id="ARBA00022989"/>
    </source>
</evidence>
<keyword evidence="3 7" id="KW-0812">Transmembrane</keyword>
<reference evidence="9" key="1">
    <citation type="submission" date="2016-03" db="EMBL/GenBank/DDBJ databases">
        <authorList>
            <person name="Devillers H."/>
        </authorList>
    </citation>
    <scope>NUCLEOTIDE SEQUENCE [LARGE SCALE GENOMIC DNA]</scope>
</reference>
<dbReference type="Pfam" id="PF01679">
    <property type="entry name" value="Pmp3"/>
    <property type="match status" value="1"/>
</dbReference>
<feature type="transmembrane region" description="Helical" evidence="7">
    <location>
        <begin position="13"/>
        <end position="31"/>
    </location>
</feature>
<proteinExistence type="inferred from homology"/>
<evidence type="ECO:0000256" key="3">
    <source>
        <dbReference type="ARBA" id="ARBA00022692"/>
    </source>
</evidence>
<comment type="subcellular location">
    <subcellularLocation>
        <location evidence="1">Membrane</location>
    </subcellularLocation>
</comment>
<dbReference type="OrthoDB" id="2802411at2759"/>
<dbReference type="EMBL" id="LT598459">
    <property type="protein sequence ID" value="SCU82250.1"/>
    <property type="molecule type" value="Genomic_DNA"/>
</dbReference>
<evidence type="ECO:0000313" key="9">
    <source>
        <dbReference type="Proteomes" id="UP000190274"/>
    </source>
</evidence>
<feature type="transmembrane region" description="Helical" evidence="7">
    <location>
        <begin position="38"/>
        <end position="60"/>
    </location>
</feature>
<organism evidence="8 9">
    <name type="scientific">Lachancea dasiensis</name>
    <dbReference type="NCBI Taxonomy" id="1072105"/>
    <lineage>
        <taxon>Eukaryota</taxon>
        <taxon>Fungi</taxon>
        <taxon>Dikarya</taxon>
        <taxon>Ascomycota</taxon>
        <taxon>Saccharomycotina</taxon>
        <taxon>Saccharomycetes</taxon>
        <taxon>Saccharomycetales</taxon>
        <taxon>Saccharomycetaceae</taxon>
        <taxon>Lachancea</taxon>
    </lineage>
</organism>
<evidence type="ECO:0000313" key="8">
    <source>
        <dbReference type="EMBL" id="SCU82250.1"/>
    </source>
</evidence>
<dbReference type="InterPro" id="IPR000612">
    <property type="entry name" value="PMP3"/>
</dbReference>
<name>A0A1G4IZ37_9SACH</name>
<dbReference type="AlphaFoldDB" id="A0A1G4IZ37"/>
<keyword evidence="5 7" id="KW-0472">Membrane</keyword>
<protein>
    <submittedName>
        <fullName evidence="8">LADA_0C04016g1_1</fullName>
    </submittedName>
</protein>